<evidence type="ECO:0008006" key="4">
    <source>
        <dbReference type="Google" id="ProtNLM"/>
    </source>
</evidence>
<feature type="transmembrane region" description="Helical" evidence="1">
    <location>
        <begin position="18"/>
        <end position="38"/>
    </location>
</feature>
<sequence>MSIPELNNKPVLINKDHLFFMVLAFLAVLLAVLAPTFLPGRFYNDARIITLDLYNEIGWIDSYPLTMAFYKYTGLRLLPYWLVGFIQLTILFWALFKIGVPDGFSRLSLKNALVWISFFILAIYTSMPSKEFINFLVVALIPGFLYKKYKSHSRFAVLSCLLLIVFGLLFRVYFVLIPVLSLLFYGLGKLRLRTKIAFVFGLGIFAVIVMSLSYSFIKGPYLSEISREAVNSERRFSPEAASMIEPPLNVNTWYGEAVSITYGFFTVNLPVNGLKFLGKPQILAFVIWQFMLFAFLIWGFANALRKQQTYPRMLWIFYFVMAYFIVQGVFEPDLGSAIKHKIGILPLIYFALYYDYFRKDIPV</sequence>
<keyword evidence="1" id="KW-1133">Transmembrane helix</keyword>
<feature type="transmembrane region" description="Helical" evidence="1">
    <location>
        <begin position="342"/>
        <end position="357"/>
    </location>
</feature>
<evidence type="ECO:0000256" key="1">
    <source>
        <dbReference type="SAM" id="Phobius"/>
    </source>
</evidence>
<feature type="transmembrane region" description="Helical" evidence="1">
    <location>
        <begin position="77"/>
        <end position="96"/>
    </location>
</feature>
<protein>
    <recommendedName>
        <fullName evidence="4">Glycosyltransferase RgtA/B/C/D-like domain-containing protein</fullName>
    </recommendedName>
</protein>
<organism evidence="2 3">
    <name type="scientific">Leeuwenhoekiella parthenopeia</name>
    <dbReference type="NCBI Taxonomy" id="2890320"/>
    <lineage>
        <taxon>Bacteria</taxon>
        <taxon>Pseudomonadati</taxon>
        <taxon>Bacteroidota</taxon>
        <taxon>Flavobacteriia</taxon>
        <taxon>Flavobacteriales</taxon>
        <taxon>Flavobacteriaceae</taxon>
        <taxon>Leeuwenhoekiella</taxon>
    </lineage>
</organism>
<feature type="transmembrane region" description="Helical" evidence="1">
    <location>
        <begin position="108"/>
        <end position="125"/>
    </location>
</feature>
<keyword evidence="1" id="KW-0472">Membrane</keyword>
<gene>
    <name evidence="2" type="ORF">LLW17_05565</name>
</gene>
<comment type="caution">
    <text evidence="2">The sequence shown here is derived from an EMBL/GenBank/DDBJ whole genome shotgun (WGS) entry which is preliminary data.</text>
</comment>
<proteinExistence type="predicted"/>
<feature type="transmembrane region" description="Helical" evidence="1">
    <location>
        <begin position="282"/>
        <end position="301"/>
    </location>
</feature>
<feature type="transmembrane region" description="Helical" evidence="1">
    <location>
        <begin position="132"/>
        <end position="149"/>
    </location>
</feature>
<accession>A0ABS8GQD7</accession>
<evidence type="ECO:0000313" key="3">
    <source>
        <dbReference type="Proteomes" id="UP001197770"/>
    </source>
</evidence>
<reference evidence="2 3" key="1">
    <citation type="submission" date="2021-11" db="EMBL/GenBank/DDBJ databases">
        <title>Seasonal and diel survey of microbial diversity of the Tyrrhenian coast.</title>
        <authorList>
            <person name="Gattoni G."/>
            <person name="Corral P."/>
        </authorList>
    </citation>
    <scope>NUCLEOTIDE SEQUENCE [LARGE SCALE GENOMIC DNA]</scope>
    <source>
        <strain evidence="2 3">Mr9</strain>
    </source>
</reference>
<keyword evidence="1" id="KW-0812">Transmembrane</keyword>
<dbReference type="Proteomes" id="UP001197770">
    <property type="component" value="Unassembled WGS sequence"/>
</dbReference>
<dbReference type="EMBL" id="JAJGMW010000005">
    <property type="protein sequence ID" value="MCC4212180.1"/>
    <property type="molecule type" value="Genomic_DNA"/>
</dbReference>
<feature type="transmembrane region" description="Helical" evidence="1">
    <location>
        <begin position="155"/>
        <end position="184"/>
    </location>
</feature>
<feature type="transmembrane region" description="Helical" evidence="1">
    <location>
        <begin position="313"/>
        <end position="330"/>
    </location>
</feature>
<name>A0ABS8GQD7_9FLAO</name>
<dbReference type="RefSeq" id="WP_228229271.1">
    <property type="nucleotide sequence ID" value="NZ_JAJGMW010000005.1"/>
</dbReference>
<evidence type="ECO:0000313" key="2">
    <source>
        <dbReference type="EMBL" id="MCC4212180.1"/>
    </source>
</evidence>
<feature type="transmembrane region" description="Helical" evidence="1">
    <location>
        <begin position="196"/>
        <end position="217"/>
    </location>
</feature>
<keyword evidence="3" id="KW-1185">Reference proteome</keyword>